<dbReference type="AlphaFoldDB" id="A0A3S8ZP87"/>
<keyword evidence="9" id="KW-0460">Magnesium</keyword>
<keyword evidence="6" id="KW-0479">Metal-binding</keyword>
<evidence type="ECO:0000256" key="4">
    <source>
        <dbReference type="ARBA" id="ARBA00022490"/>
    </source>
</evidence>
<dbReference type="InterPro" id="IPR003442">
    <property type="entry name" value="T6A_TsaE"/>
</dbReference>
<gene>
    <name evidence="11" type="primary">tsaE</name>
    <name evidence="11" type="ORF">EJO50_01395</name>
</gene>
<dbReference type="SUPFAM" id="SSF52540">
    <property type="entry name" value="P-loop containing nucleoside triphosphate hydrolases"/>
    <property type="match status" value="1"/>
</dbReference>
<evidence type="ECO:0000313" key="12">
    <source>
        <dbReference type="Proteomes" id="UP000282438"/>
    </source>
</evidence>
<name>A0A3S8ZP87_9NEIS</name>
<evidence type="ECO:0000256" key="2">
    <source>
        <dbReference type="ARBA" id="ARBA00007599"/>
    </source>
</evidence>
<dbReference type="OrthoDB" id="9800307at2"/>
<keyword evidence="8" id="KW-0067">ATP-binding</keyword>
<reference evidence="11 12" key="1">
    <citation type="submission" date="2018-12" db="EMBL/GenBank/DDBJ databases">
        <title>Complete genome sequence of Iodobacter sp. H11R3.</title>
        <authorList>
            <person name="Bae J.-W."/>
        </authorList>
    </citation>
    <scope>NUCLEOTIDE SEQUENCE [LARGE SCALE GENOMIC DNA]</scope>
    <source>
        <strain evidence="11 12">H11R3</strain>
    </source>
</reference>
<evidence type="ECO:0000313" key="11">
    <source>
        <dbReference type="EMBL" id="AZN35259.1"/>
    </source>
</evidence>
<dbReference type="PANTHER" id="PTHR33540:SF2">
    <property type="entry name" value="TRNA THREONYLCARBAMOYLADENOSINE BIOSYNTHESIS PROTEIN TSAE"/>
    <property type="match status" value="1"/>
</dbReference>
<comment type="subcellular location">
    <subcellularLocation>
        <location evidence="1">Cytoplasm</location>
    </subcellularLocation>
</comment>
<dbReference type="GO" id="GO:0046872">
    <property type="term" value="F:metal ion binding"/>
    <property type="evidence" value="ECO:0007669"/>
    <property type="project" value="UniProtKB-KW"/>
</dbReference>
<evidence type="ECO:0000256" key="3">
    <source>
        <dbReference type="ARBA" id="ARBA00019010"/>
    </source>
</evidence>
<dbReference type="Proteomes" id="UP000282438">
    <property type="component" value="Chromosome"/>
</dbReference>
<evidence type="ECO:0000256" key="9">
    <source>
        <dbReference type="ARBA" id="ARBA00022842"/>
    </source>
</evidence>
<comment type="similarity">
    <text evidence="2">Belongs to the TsaE family.</text>
</comment>
<evidence type="ECO:0000256" key="7">
    <source>
        <dbReference type="ARBA" id="ARBA00022741"/>
    </source>
</evidence>
<keyword evidence="12" id="KW-1185">Reference proteome</keyword>
<keyword evidence="11" id="KW-0808">Transferase</keyword>
<evidence type="ECO:0000256" key="5">
    <source>
        <dbReference type="ARBA" id="ARBA00022694"/>
    </source>
</evidence>
<sequence length="164" mass="18066">MPHNTDFKCFLADEEATLALGARLSQSVAAGMVVFLEGNLGAGKTTLSRGLLRGLGFAGRVKSPTYTLVEPYTVSNLYLYHFDLYRFNDASEWEDAGFRDYFNPGSICLIEWADKAEGLLPTPDWVITLTPEASLVPGQTSRVAHIQAFSEQGQTCLNRLTQQV</sequence>
<evidence type="ECO:0000256" key="1">
    <source>
        <dbReference type="ARBA" id="ARBA00004496"/>
    </source>
</evidence>
<keyword evidence="7" id="KW-0547">Nucleotide-binding</keyword>
<evidence type="ECO:0000256" key="8">
    <source>
        <dbReference type="ARBA" id="ARBA00022840"/>
    </source>
</evidence>
<dbReference type="InterPro" id="IPR027417">
    <property type="entry name" value="P-loop_NTPase"/>
</dbReference>
<dbReference type="PANTHER" id="PTHR33540">
    <property type="entry name" value="TRNA THREONYLCARBAMOYLADENOSINE BIOSYNTHESIS PROTEIN TSAE"/>
    <property type="match status" value="1"/>
</dbReference>
<dbReference type="GO" id="GO:0016740">
    <property type="term" value="F:transferase activity"/>
    <property type="evidence" value="ECO:0007669"/>
    <property type="project" value="UniProtKB-KW"/>
</dbReference>
<dbReference type="KEGG" id="iod:EJO50_01395"/>
<dbReference type="Gene3D" id="3.40.50.300">
    <property type="entry name" value="P-loop containing nucleotide triphosphate hydrolases"/>
    <property type="match status" value="1"/>
</dbReference>
<evidence type="ECO:0000256" key="10">
    <source>
        <dbReference type="ARBA" id="ARBA00032441"/>
    </source>
</evidence>
<dbReference type="GO" id="GO:0005737">
    <property type="term" value="C:cytoplasm"/>
    <property type="evidence" value="ECO:0007669"/>
    <property type="project" value="UniProtKB-SubCell"/>
</dbReference>
<protein>
    <recommendedName>
        <fullName evidence="3">tRNA threonylcarbamoyladenosine biosynthesis protein TsaE</fullName>
    </recommendedName>
    <alternativeName>
        <fullName evidence="10">t(6)A37 threonylcarbamoyladenosine biosynthesis protein TsaE</fullName>
    </alternativeName>
</protein>
<keyword evidence="4" id="KW-0963">Cytoplasm</keyword>
<keyword evidence="5" id="KW-0819">tRNA processing</keyword>
<organism evidence="11 12">
    <name type="scientific">Iodobacter ciconiae</name>
    <dbReference type="NCBI Taxonomy" id="2496266"/>
    <lineage>
        <taxon>Bacteria</taxon>
        <taxon>Pseudomonadati</taxon>
        <taxon>Pseudomonadota</taxon>
        <taxon>Betaproteobacteria</taxon>
        <taxon>Neisseriales</taxon>
        <taxon>Chitinibacteraceae</taxon>
        <taxon>Iodobacter</taxon>
    </lineage>
</organism>
<dbReference type="Pfam" id="PF02367">
    <property type="entry name" value="TsaE"/>
    <property type="match status" value="1"/>
</dbReference>
<dbReference type="NCBIfam" id="TIGR00150">
    <property type="entry name" value="T6A_YjeE"/>
    <property type="match status" value="1"/>
</dbReference>
<dbReference type="EMBL" id="CP034433">
    <property type="protein sequence ID" value="AZN35259.1"/>
    <property type="molecule type" value="Genomic_DNA"/>
</dbReference>
<proteinExistence type="inferred from homology"/>
<dbReference type="GO" id="GO:0002949">
    <property type="term" value="P:tRNA threonylcarbamoyladenosine modification"/>
    <property type="evidence" value="ECO:0007669"/>
    <property type="project" value="InterPro"/>
</dbReference>
<accession>A0A3S8ZP87</accession>
<dbReference type="GO" id="GO:0005524">
    <property type="term" value="F:ATP binding"/>
    <property type="evidence" value="ECO:0007669"/>
    <property type="project" value="UniProtKB-KW"/>
</dbReference>
<evidence type="ECO:0000256" key="6">
    <source>
        <dbReference type="ARBA" id="ARBA00022723"/>
    </source>
</evidence>
<dbReference type="RefSeq" id="WP_125971233.1">
    <property type="nucleotide sequence ID" value="NZ_CP034433.1"/>
</dbReference>